<sequence>YFESEWSYAQVRGIETPSICAFGQEPYSIFVIGKDGSFLRANFKNGGEAERVSYNRFLKSADEVLKVDNEVQNLAAAAAGGEGEDGDEFVNVEKAPAT</sequence>
<dbReference type="Proteomes" id="UP001165060">
    <property type="component" value="Unassembled WGS sequence"/>
</dbReference>
<evidence type="ECO:0008006" key="4">
    <source>
        <dbReference type="Google" id="ProtNLM"/>
    </source>
</evidence>
<gene>
    <name evidence="2" type="ORF">TeGR_g374</name>
</gene>
<dbReference type="EMBL" id="BRYB01001525">
    <property type="protein sequence ID" value="GMI27717.1"/>
    <property type="molecule type" value="Genomic_DNA"/>
</dbReference>
<evidence type="ECO:0000313" key="3">
    <source>
        <dbReference type="Proteomes" id="UP001165060"/>
    </source>
</evidence>
<feature type="non-terminal residue" evidence="2">
    <location>
        <position position="1"/>
    </location>
</feature>
<organism evidence="2 3">
    <name type="scientific">Tetraparma gracilis</name>
    <dbReference type="NCBI Taxonomy" id="2962635"/>
    <lineage>
        <taxon>Eukaryota</taxon>
        <taxon>Sar</taxon>
        <taxon>Stramenopiles</taxon>
        <taxon>Ochrophyta</taxon>
        <taxon>Bolidophyceae</taxon>
        <taxon>Parmales</taxon>
        <taxon>Triparmaceae</taxon>
        <taxon>Tetraparma</taxon>
    </lineage>
</organism>
<protein>
    <recommendedName>
        <fullName evidence="4">Thioredoxin domain-containing protein</fullName>
    </recommendedName>
</protein>
<evidence type="ECO:0000256" key="1">
    <source>
        <dbReference type="SAM" id="MobiDB-lite"/>
    </source>
</evidence>
<evidence type="ECO:0000313" key="2">
    <source>
        <dbReference type="EMBL" id="GMI27717.1"/>
    </source>
</evidence>
<reference evidence="2 3" key="1">
    <citation type="journal article" date="2023" name="Commun. Biol.">
        <title>Genome analysis of Parmales, the sister group of diatoms, reveals the evolutionary specialization of diatoms from phago-mixotrophs to photoautotrophs.</title>
        <authorList>
            <person name="Ban H."/>
            <person name="Sato S."/>
            <person name="Yoshikawa S."/>
            <person name="Yamada K."/>
            <person name="Nakamura Y."/>
            <person name="Ichinomiya M."/>
            <person name="Sato N."/>
            <person name="Blanc-Mathieu R."/>
            <person name="Endo H."/>
            <person name="Kuwata A."/>
            <person name="Ogata H."/>
        </authorList>
    </citation>
    <scope>NUCLEOTIDE SEQUENCE [LARGE SCALE GENOMIC DNA]</scope>
</reference>
<feature type="region of interest" description="Disordered" evidence="1">
    <location>
        <begin position="78"/>
        <end position="98"/>
    </location>
</feature>
<accession>A0ABQ6MJG7</accession>
<proteinExistence type="predicted"/>
<name>A0ABQ6MJG7_9STRA</name>
<comment type="caution">
    <text evidence="2">The sequence shown here is derived from an EMBL/GenBank/DDBJ whole genome shotgun (WGS) entry which is preliminary data.</text>
</comment>
<keyword evidence="3" id="KW-1185">Reference proteome</keyword>